<keyword evidence="2" id="KW-1133">Transmembrane helix</keyword>
<dbReference type="PROSITE" id="PS50231">
    <property type="entry name" value="RICIN_B_LECTIN"/>
    <property type="match status" value="1"/>
</dbReference>
<dbReference type="Pfam" id="PF00652">
    <property type="entry name" value="Ricin_B_lectin"/>
    <property type="match status" value="1"/>
</dbReference>
<feature type="region of interest" description="Disordered" evidence="1">
    <location>
        <begin position="1"/>
        <end position="26"/>
    </location>
</feature>
<feature type="compositionally biased region" description="Low complexity" evidence="1">
    <location>
        <begin position="453"/>
        <end position="491"/>
    </location>
</feature>
<dbReference type="Gene3D" id="1.10.10.10">
    <property type="entry name" value="Winged helix-like DNA-binding domain superfamily/Winged helix DNA-binding domain"/>
    <property type="match status" value="1"/>
</dbReference>
<dbReference type="InterPro" id="IPR013324">
    <property type="entry name" value="RNA_pol_sigma_r3/r4-like"/>
</dbReference>
<gene>
    <name evidence="4" type="ORF">P3H78_09985</name>
</gene>
<feature type="domain" description="Ricin B lectin" evidence="3">
    <location>
        <begin position="582"/>
        <end position="709"/>
    </location>
</feature>
<dbReference type="EMBL" id="JARJBB010000004">
    <property type="protein sequence ID" value="MDF3298957.1"/>
    <property type="molecule type" value="Genomic_DNA"/>
</dbReference>
<evidence type="ECO:0000313" key="5">
    <source>
        <dbReference type="Proteomes" id="UP001221150"/>
    </source>
</evidence>
<protein>
    <submittedName>
        <fullName evidence="4">RICIN domain-containing protein</fullName>
    </submittedName>
</protein>
<feature type="region of interest" description="Disordered" evidence="1">
    <location>
        <begin position="289"/>
        <end position="343"/>
    </location>
</feature>
<comment type="caution">
    <text evidence="4">The sequence shown here is derived from an EMBL/GenBank/DDBJ whole genome shotgun (WGS) entry which is preliminary data.</text>
</comment>
<evidence type="ECO:0000256" key="1">
    <source>
        <dbReference type="SAM" id="MobiDB-lite"/>
    </source>
</evidence>
<sequence>MPRRPWRNAAVNDPGLVNSAEHPRRFDTTDEELSAELRKWTGGTPAVSPVGELLDRHWEAGCAYARLCTDGPHPAGMLTTAAFTRLFGQSLRQSGPTAAWRPHLLLAVRRIAAEWAADHRLEMLHPELRAASGDGPGAAALLLPPDDRRLLSQAFQRLPQTARAVLWHTEVEAEPLASPARLLGLDEEGARIELRRARERLREECLQVHRELAPEQDCLRYFRLLDVTYRRLGVALDPDLAGHLAGCTHCRHTAEQLGQFTEDLGGALAEGVLGWGAREYRAARLEEAAADEAPPAVPPKPAVPPGAAAAAAGSTAASARTASAIPAPDGPLGGESFGSPASGGPVAGEAFGYPAGAEPWGADVFGGPVGGEPFGAAARQDGRAAPPRAGSSGFAPGRLPDAASGLRSRSASEAGTGALPGAAAGRGVSARAAARRTAAGRIGAAARSAAAGMSAAAGRPGPSGEAGRRAAAPSRRSGPASAPAGAPARSGNQGSGPRTALSRAARRAARRAGRRRTLAVAVATVSGLVVVPLVLWSVLGSDDAPAPGGRSSGTPGAAPAGSASGGPGPAASGRVGQAAPLRGRLRNAASGLCVGLTGGKAVRGAEAELAACSGTPGQQWSYEPDGLLRSAAAPDLCLDSHLGYSVQLAPCTGASGAGAKNVRYDFTLQGTLVPRFDQNLALTPAATDGAGSLVLKTRTDGRVQRWTLDAASPDLQPKGAERDAAGGPSASASASAARTAAAPLRAPGDPAAVSPTSPTSVDPSAADPCASSRACTDDGPDLHGRYGHAYRPGHGGRPGR</sequence>
<keyword evidence="2" id="KW-0812">Transmembrane</keyword>
<feature type="region of interest" description="Disordered" evidence="1">
    <location>
        <begin position="544"/>
        <end position="576"/>
    </location>
</feature>
<proteinExistence type="predicted"/>
<feature type="compositionally biased region" description="Basic residues" evidence="1">
    <location>
        <begin position="504"/>
        <end position="516"/>
    </location>
</feature>
<organism evidence="4 5">
    <name type="scientific">Streptomyces tropicalis</name>
    <dbReference type="NCBI Taxonomy" id="3034234"/>
    <lineage>
        <taxon>Bacteria</taxon>
        <taxon>Bacillati</taxon>
        <taxon>Actinomycetota</taxon>
        <taxon>Actinomycetes</taxon>
        <taxon>Kitasatosporales</taxon>
        <taxon>Streptomycetaceae</taxon>
        <taxon>Streptomyces</taxon>
    </lineage>
</organism>
<feature type="region of interest" description="Disordered" evidence="1">
    <location>
        <begin position="453"/>
        <end position="516"/>
    </location>
</feature>
<dbReference type="InterPro" id="IPR036388">
    <property type="entry name" value="WH-like_DNA-bd_sf"/>
</dbReference>
<reference evidence="4 5" key="1">
    <citation type="submission" date="2023-03" db="EMBL/GenBank/DDBJ databases">
        <title>Draft genome sequence of Streptomyces sp. K1PA1 isolated from peat swamp forest in Thailand.</title>
        <authorList>
            <person name="Klaysubun C."/>
            <person name="Duangmal K."/>
        </authorList>
    </citation>
    <scope>NUCLEOTIDE SEQUENCE [LARGE SCALE GENOMIC DNA]</scope>
    <source>
        <strain evidence="4 5">K1PA1</strain>
    </source>
</reference>
<dbReference type="SUPFAM" id="SSF50370">
    <property type="entry name" value="Ricin B-like lectins"/>
    <property type="match status" value="1"/>
</dbReference>
<dbReference type="InterPro" id="IPR035992">
    <property type="entry name" value="Ricin_B-like_lectins"/>
</dbReference>
<feature type="compositionally biased region" description="Low complexity" evidence="1">
    <location>
        <begin position="544"/>
        <end position="562"/>
    </location>
</feature>
<feature type="compositionally biased region" description="Pro residues" evidence="1">
    <location>
        <begin position="295"/>
        <end position="304"/>
    </location>
</feature>
<accession>A0ABT6A3B9</accession>
<keyword evidence="2" id="KW-0472">Membrane</keyword>
<feature type="transmembrane region" description="Helical" evidence="2">
    <location>
        <begin position="517"/>
        <end position="539"/>
    </location>
</feature>
<keyword evidence="5" id="KW-1185">Reference proteome</keyword>
<feature type="region of interest" description="Disordered" evidence="1">
    <location>
        <begin position="707"/>
        <end position="800"/>
    </location>
</feature>
<dbReference type="Proteomes" id="UP001221150">
    <property type="component" value="Unassembled WGS sequence"/>
</dbReference>
<feature type="compositionally biased region" description="Low complexity" evidence="1">
    <location>
        <begin position="725"/>
        <end position="766"/>
    </location>
</feature>
<feature type="region of interest" description="Disordered" evidence="1">
    <location>
        <begin position="364"/>
        <end position="427"/>
    </location>
</feature>
<feature type="compositionally biased region" description="Low complexity" evidence="1">
    <location>
        <begin position="414"/>
        <end position="427"/>
    </location>
</feature>
<dbReference type="Gene3D" id="2.80.10.50">
    <property type="match status" value="1"/>
</dbReference>
<feature type="compositionally biased region" description="Low complexity" evidence="1">
    <location>
        <begin position="305"/>
        <end position="327"/>
    </location>
</feature>
<dbReference type="InterPro" id="IPR000772">
    <property type="entry name" value="Ricin_B_lectin"/>
</dbReference>
<name>A0ABT6A3B9_9ACTN</name>
<evidence type="ECO:0000259" key="3">
    <source>
        <dbReference type="SMART" id="SM00458"/>
    </source>
</evidence>
<dbReference type="SUPFAM" id="SSF88659">
    <property type="entry name" value="Sigma3 and sigma4 domains of RNA polymerase sigma factors"/>
    <property type="match status" value="1"/>
</dbReference>
<evidence type="ECO:0000313" key="4">
    <source>
        <dbReference type="EMBL" id="MDF3298957.1"/>
    </source>
</evidence>
<evidence type="ECO:0000256" key="2">
    <source>
        <dbReference type="SAM" id="Phobius"/>
    </source>
</evidence>
<dbReference type="SMART" id="SM00458">
    <property type="entry name" value="RICIN"/>
    <property type="match status" value="1"/>
</dbReference>